<gene>
    <name evidence="2" type="ORF">BCV72DRAFT_305678</name>
</gene>
<sequence length="426" mass="47628">MYDSGINTNKFKAHSLRSTASTKADQHKCGSDIVNTVFEEVTKNITTSEVRVEATAIVTLLLHEHDWNEPRLSFQGKTIARSKENGKVMYNVLLDEANGHILKLSEGAIKHVGPLSAPVVQEIVVNTNVVEAEDLLENAVDEDEEEESIDLTSSPGWTASEVYMNFRLSSSAEGFTSLSSRLMMNNGRCTFPLDYFLFFLPVDHVYSIIHNTSLHARSFGHWEDITLHEYLMWIALLTVMTVVRHEGFSSIKEKSVVQHQPITVKGSKNIVNQYNAGFAGHKRPYPFDNKEGVDEEQEEAEAGKEESDEERVKMAALTVQHLSIQLDVAHTKYIDGVIDSTTAQQFTTAIAAASNDSAVHEYTLVKAVFEVYDKVYCGKIPLPAYAAKYNYYIVHHLLEQVANHIQNTARGFFPGETPPTAMRKTA</sequence>
<evidence type="ECO:0000313" key="2">
    <source>
        <dbReference type="EMBL" id="ORE06298.1"/>
    </source>
</evidence>
<dbReference type="Proteomes" id="UP000242414">
    <property type="component" value="Unassembled WGS sequence"/>
</dbReference>
<accession>A0A1X0R2Y4</accession>
<proteinExistence type="predicted"/>
<evidence type="ECO:0000256" key="1">
    <source>
        <dbReference type="SAM" id="MobiDB-lite"/>
    </source>
</evidence>
<dbReference type="AlphaFoldDB" id="A0A1X0R2Y4"/>
<organism evidence="2">
    <name type="scientific">Rhizopus microsporus var. microsporus</name>
    <dbReference type="NCBI Taxonomy" id="86635"/>
    <lineage>
        <taxon>Eukaryota</taxon>
        <taxon>Fungi</taxon>
        <taxon>Fungi incertae sedis</taxon>
        <taxon>Mucoromycota</taxon>
        <taxon>Mucoromycotina</taxon>
        <taxon>Mucoromycetes</taxon>
        <taxon>Mucorales</taxon>
        <taxon>Mucorineae</taxon>
        <taxon>Rhizopodaceae</taxon>
        <taxon>Rhizopus</taxon>
    </lineage>
</organism>
<dbReference type="EMBL" id="KV921926">
    <property type="protein sequence ID" value="ORE06298.1"/>
    <property type="molecule type" value="Genomic_DNA"/>
</dbReference>
<reference evidence="2" key="1">
    <citation type="journal article" date="2016" name="Proc. Natl. Acad. Sci. U.S.A.">
        <title>Lipid metabolic changes in an early divergent fungus govern the establishment of a mutualistic symbiosis with endobacteria.</title>
        <authorList>
            <person name="Lastovetsky O.A."/>
            <person name="Gaspar M.L."/>
            <person name="Mondo S.J."/>
            <person name="LaButti K.M."/>
            <person name="Sandor L."/>
            <person name="Grigoriev I.V."/>
            <person name="Henry S.A."/>
            <person name="Pawlowska T.E."/>
        </authorList>
    </citation>
    <scope>NUCLEOTIDE SEQUENCE [LARGE SCALE GENOMIC DNA]</scope>
    <source>
        <strain evidence="2">ATCC 52814</strain>
    </source>
</reference>
<feature type="region of interest" description="Disordered" evidence="1">
    <location>
        <begin position="286"/>
        <end position="309"/>
    </location>
</feature>
<dbReference type="VEuPathDB" id="FungiDB:BCV72DRAFT_305678"/>
<name>A0A1X0R2Y4_RHIZD</name>
<protein>
    <submittedName>
        <fullName evidence="2">Uncharacterized protein</fullName>
    </submittedName>
</protein>